<accession>A0A1Z3HJE1</accession>
<sequence>MSSADSSSTGQDCLLIFARYPQPGQVKTRLIPALGPVAASDLYRRLAEHTLAQGRALSRYRPLSITLWFTGADAAAMTAWLGANIDYCLQPEGDLGYRLHWAFEAAFAQGYRRVIAIGTDCPQLDSSLLNQGFRALDHHELVLGPATDGGYYLIGLQRAVAALFQGIPWSTAAVHQQTVAAAEQLGLSHWQLRSLTDVDTPEDLDICNQILSTPSP</sequence>
<dbReference type="EMBL" id="CP021983">
    <property type="protein sequence ID" value="ASC70418.1"/>
    <property type="molecule type" value="Genomic_DNA"/>
</dbReference>
<name>A0A1Z3HJE1_9CYAN</name>
<dbReference type="EC" id="2.7.7.68" evidence="1"/>
<dbReference type="Gene3D" id="3.90.550.10">
    <property type="entry name" value="Spore Coat Polysaccharide Biosynthesis Protein SpsA, Chain A"/>
    <property type="match status" value="1"/>
</dbReference>
<dbReference type="STRING" id="1641165.XM38_08240"/>
<evidence type="ECO:0000313" key="1">
    <source>
        <dbReference type="EMBL" id="ASC70418.1"/>
    </source>
</evidence>
<reference evidence="1 2" key="1">
    <citation type="journal article" date="2016" name="Biochim. Biophys. Acta">
        <title>Characterization of red-shifted phycobilisomes isolated from the chlorophyll f-containing cyanobacterium Halomicronema hongdechloris.</title>
        <authorList>
            <person name="Li Y."/>
            <person name="Lin Y."/>
            <person name="Garvey C.J."/>
            <person name="Birch D."/>
            <person name="Corkery R.W."/>
            <person name="Loughlin P.C."/>
            <person name="Scheer H."/>
            <person name="Willows R.D."/>
            <person name="Chen M."/>
        </authorList>
    </citation>
    <scope>NUCLEOTIDE SEQUENCE [LARGE SCALE GENOMIC DNA]</scope>
    <source>
        <strain evidence="1 2">C2206</strain>
    </source>
</reference>
<dbReference type="PANTHER" id="PTHR36529">
    <property type="entry name" value="SLL1095 PROTEIN"/>
    <property type="match status" value="1"/>
</dbReference>
<dbReference type="PANTHER" id="PTHR36529:SF1">
    <property type="entry name" value="GLYCOSYLTRANSFERASE"/>
    <property type="match status" value="1"/>
</dbReference>
<gene>
    <name evidence="1" type="primary">cofC</name>
    <name evidence="1" type="ORF">XM38_013570</name>
</gene>
<dbReference type="RefSeq" id="WP_080807566.1">
    <property type="nucleotide sequence ID" value="NZ_CP021983.2"/>
</dbReference>
<protein>
    <submittedName>
        <fullName evidence="1">2-phospho-L-lactate guanylyltransferase</fullName>
        <ecNumber evidence="1">2.7.7.68</ecNumber>
    </submittedName>
</protein>
<organism evidence="1 2">
    <name type="scientific">Halomicronema hongdechloris C2206</name>
    <dbReference type="NCBI Taxonomy" id="1641165"/>
    <lineage>
        <taxon>Bacteria</taxon>
        <taxon>Bacillati</taxon>
        <taxon>Cyanobacteriota</taxon>
        <taxon>Cyanophyceae</taxon>
        <taxon>Nodosilineales</taxon>
        <taxon>Nodosilineaceae</taxon>
        <taxon>Halomicronema</taxon>
    </lineage>
</organism>
<dbReference type="AlphaFoldDB" id="A0A1Z3HJE1"/>
<keyword evidence="1" id="KW-0548">Nucleotidyltransferase</keyword>
<dbReference type="Proteomes" id="UP000191901">
    <property type="component" value="Chromosome"/>
</dbReference>
<dbReference type="OrthoDB" id="9810303at2"/>
<keyword evidence="2" id="KW-1185">Reference proteome</keyword>
<dbReference type="InterPro" id="IPR029044">
    <property type="entry name" value="Nucleotide-diphossugar_trans"/>
</dbReference>
<dbReference type="KEGG" id="hhg:XM38_013570"/>
<dbReference type="SUPFAM" id="SSF53448">
    <property type="entry name" value="Nucleotide-diphospho-sugar transferases"/>
    <property type="match status" value="1"/>
</dbReference>
<evidence type="ECO:0000313" key="2">
    <source>
        <dbReference type="Proteomes" id="UP000191901"/>
    </source>
</evidence>
<dbReference type="NCBIfam" id="TIGR04282">
    <property type="entry name" value="glyco_like_cofC"/>
    <property type="match status" value="1"/>
</dbReference>
<dbReference type="Pfam" id="PF09837">
    <property type="entry name" value="DUF2064"/>
    <property type="match status" value="1"/>
</dbReference>
<keyword evidence="1" id="KW-0808">Transferase</keyword>
<dbReference type="InterPro" id="IPR018641">
    <property type="entry name" value="Trfase_1_rSAM/seldom-assoc"/>
</dbReference>
<proteinExistence type="predicted"/>
<dbReference type="GO" id="GO:0043814">
    <property type="term" value="F:phospholactate guanylyltransferase activity"/>
    <property type="evidence" value="ECO:0007669"/>
    <property type="project" value="UniProtKB-EC"/>
</dbReference>